<keyword evidence="11" id="KW-1185">Reference proteome</keyword>
<keyword evidence="5 9" id="KW-1133">Transmembrane helix</keyword>
<comment type="similarity">
    <text evidence="2 9">Belongs to the sulfotransferase 2 family.</text>
</comment>
<evidence type="ECO:0000313" key="10">
    <source>
        <dbReference type="EMBL" id="GFN91008.1"/>
    </source>
</evidence>
<evidence type="ECO:0000256" key="2">
    <source>
        <dbReference type="ARBA" id="ARBA00006339"/>
    </source>
</evidence>
<comment type="caution">
    <text evidence="10">The sequence shown here is derived from an EMBL/GenBank/DDBJ whole genome shotgun (WGS) entry which is preliminary data.</text>
</comment>
<keyword evidence="6 9" id="KW-0333">Golgi apparatus</keyword>
<gene>
    <name evidence="10" type="ORF">PoB_001751400</name>
</gene>
<comment type="subcellular location">
    <subcellularLocation>
        <location evidence="1 9">Golgi apparatus membrane</location>
        <topology evidence="1 9">Single-pass type II membrane protein</topology>
    </subcellularLocation>
</comment>
<evidence type="ECO:0000256" key="8">
    <source>
        <dbReference type="ARBA" id="ARBA00023180"/>
    </source>
</evidence>
<dbReference type="AlphaFoldDB" id="A0AAV3Z9C5"/>
<dbReference type="GO" id="GO:0016051">
    <property type="term" value="P:carbohydrate biosynthetic process"/>
    <property type="evidence" value="ECO:0007669"/>
    <property type="project" value="InterPro"/>
</dbReference>
<dbReference type="GO" id="GO:0000139">
    <property type="term" value="C:Golgi membrane"/>
    <property type="evidence" value="ECO:0007669"/>
    <property type="project" value="UniProtKB-SubCell"/>
</dbReference>
<keyword evidence="9" id="KW-0119">Carbohydrate metabolism</keyword>
<dbReference type="PANTHER" id="PTHR12137:SF54">
    <property type="entry name" value="CARBOHYDRATE SULFOTRANSFERASE"/>
    <property type="match status" value="1"/>
</dbReference>
<evidence type="ECO:0000256" key="5">
    <source>
        <dbReference type="ARBA" id="ARBA00022989"/>
    </source>
</evidence>
<proteinExistence type="inferred from homology"/>
<dbReference type="EMBL" id="BLXT01002074">
    <property type="protein sequence ID" value="GFN91008.1"/>
    <property type="molecule type" value="Genomic_DNA"/>
</dbReference>
<organism evidence="10 11">
    <name type="scientific">Plakobranchus ocellatus</name>
    <dbReference type="NCBI Taxonomy" id="259542"/>
    <lineage>
        <taxon>Eukaryota</taxon>
        <taxon>Metazoa</taxon>
        <taxon>Spiralia</taxon>
        <taxon>Lophotrochozoa</taxon>
        <taxon>Mollusca</taxon>
        <taxon>Gastropoda</taxon>
        <taxon>Heterobranchia</taxon>
        <taxon>Euthyneura</taxon>
        <taxon>Panpulmonata</taxon>
        <taxon>Sacoglossa</taxon>
        <taxon>Placobranchoidea</taxon>
        <taxon>Plakobranchidae</taxon>
        <taxon>Plakobranchus</taxon>
    </lineage>
</organism>
<evidence type="ECO:0000256" key="7">
    <source>
        <dbReference type="ARBA" id="ARBA00023136"/>
    </source>
</evidence>
<accession>A0AAV3Z9C5</accession>
<dbReference type="InterPro" id="IPR018011">
    <property type="entry name" value="Carb_sulfotrans_8-10"/>
</dbReference>
<evidence type="ECO:0000256" key="9">
    <source>
        <dbReference type="RuleBase" id="RU364020"/>
    </source>
</evidence>
<keyword evidence="3 9" id="KW-0808">Transferase</keyword>
<evidence type="ECO:0000313" key="11">
    <source>
        <dbReference type="Proteomes" id="UP000735302"/>
    </source>
</evidence>
<keyword evidence="8 9" id="KW-0325">Glycoprotein</keyword>
<feature type="transmembrane region" description="Helical" evidence="9">
    <location>
        <begin position="103"/>
        <end position="123"/>
    </location>
</feature>
<dbReference type="InterPro" id="IPR005331">
    <property type="entry name" value="Sulfotransferase"/>
</dbReference>
<keyword evidence="7 9" id="KW-0472">Membrane</keyword>
<protein>
    <recommendedName>
        <fullName evidence="9">Carbohydrate sulfotransferase</fullName>
        <ecNumber evidence="9">2.8.2.-</ecNumber>
    </recommendedName>
</protein>
<dbReference type="GO" id="GO:0008146">
    <property type="term" value="F:sulfotransferase activity"/>
    <property type="evidence" value="ECO:0007669"/>
    <property type="project" value="InterPro"/>
</dbReference>
<name>A0AAV3Z9C5_9GAST</name>
<evidence type="ECO:0000256" key="6">
    <source>
        <dbReference type="ARBA" id="ARBA00023034"/>
    </source>
</evidence>
<dbReference type="EC" id="2.8.2.-" evidence="9"/>
<dbReference type="Pfam" id="PF03567">
    <property type="entry name" value="Sulfotransfer_2"/>
    <property type="match status" value="1"/>
</dbReference>
<evidence type="ECO:0000256" key="3">
    <source>
        <dbReference type="ARBA" id="ARBA00022679"/>
    </source>
</evidence>
<evidence type="ECO:0000256" key="4">
    <source>
        <dbReference type="ARBA" id="ARBA00022692"/>
    </source>
</evidence>
<evidence type="ECO:0000256" key="1">
    <source>
        <dbReference type="ARBA" id="ARBA00004323"/>
    </source>
</evidence>
<keyword evidence="4 9" id="KW-0812">Transmembrane</keyword>
<dbReference type="Proteomes" id="UP000735302">
    <property type="component" value="Unassembled WGS sequence"/>
</dbReference>
<dbReference type="PANTHER" id="PTHR12137">
    <property type="entry name" value="CARBOHYDRATE SULFOTRANSFERASE"/>
    <property type="match status" value="1"/>
</dbReference>
<reference evidence="10 11" key="1">
    <citation type="journal article" date="2021" name="Elife">
        <title>Chloroplast acquisition without the gene transfer in kleptoplastic sea slugs, Plakobranchus ocellatus.</title>
        <authorList>
            <person name="Maeda T."/>
            <person name="Takahashi S."/>
            <person name="Yoshida T."/>
            <person name="Shimamura S."/>
            <person name="Takaki Y."/>
            <person name="Nagai Y."/>
            <person name="Toyoda A."/>
            <person name="Suzuki Y."/>
            <person name="Arimoto A."/>
            <person name="Ishii H."/>
            <person name="Satoh N."/>
            <person name="Nishiyama T."/>
            <person name="Hasebe M."/>
            <person name="Maruyama T."/>
            <person name="Minagawa J."/>
            <person name="Obokata J."/>
            <person name="Shigenobu S."/>
        </authorList>
    </citation>
    <scope>NUCLEOTIDE SEQUENCE [LARGE SCALE GENOMIC DNA]</scope>
</reference>
<sequence length="558" mass="65480">MSHLDIQGIPSPTCTQIYQMLTFWRLKVFPAQRAHTNLSDADTVETQGIPIPTQTGFIRSPIFSKWSTECNKTVATDVTCLEKNTNHDEHWIYKMRLTSTIKAFAACTCIILLIFLIPHIDLWPGNFAGTKQLKFDKEIAATSRLEDQSVNKSKGTTLEQIESNGLQEVQRERLKRIENVCMNHQIKGEISWLFAYTPQKVSYCANHKVASTYWIQVFRFLHKEFPPGVRKPSEIPKFHAHLVPFTQTRKRSFKSKFDYEETMNNYRFMMAREPYQRLWSVYIDKYVLLDLYFWRQYSRDIRSTLLRGYENTGDFEWSKDKLGSSDRLKEELRPVRGMSGSPCKQLSFEEFLIYIVSTGRSSVFALDDHLQPVHVGCNPCIFKPDFVGKVETLTQEKSFLLEKLGLDPDIDGVANYEDRVRYEIRTLAEFEFHLFELARDACVTMKNLQERIITAFILNGYLDRGSLDVLRPQLPIQKSLFTDKLMDLFKTSQRTPEQAQEQREEIRKEAYRKIPYQTLLSLQQLFKYDFLLFDYNPRPDYIFENRVDFDISKILDKV</sequence>
<keyword evidence="9" id="KW-0735">Signal-anchor</keyword>